<name>B3E293_TRIL1</name>
<dbReference type="PROSITE" id="PS51898">
    <property type="entry name" value="TYR_RECOMBINASE"/>
    <property type="match status" value="1"/>
</dbReference>
<dbReference type="Gene3D" id="1.10.150.130">
    <property type="match status" value="1"/>
</dbReference>
<dbReference type="GO" id="GO:0003677">
    <property type="term" value="F:DNA binding"/>
    <property type="evidence" value="ECO:0007669"/>
    <property type="project" value="UniProtKB-KW"/>
</dbReference>
<dbReference type="Pfam" id="PF00589">
    <property type="entry name" value="Phage_integrase"/>
    <property type="match status" value="1"/>
</dbReference>
<evidence type="ECO:0000256" key="2">
    <source>
        <dbReference type="ARBA" id="ARBA00022908"/>
    </source>
</evidence>
<evidence type="ECO:0000256" key="1">
    <source>
        <dbReference type="ARBA" id="ARBA00008857"/>
    </source>
</evidence>
<keyword evidence="3" id="KW-0238">DNA-binding</keyword>
<protein>
    <submittedName>
        <fullName evidence="6">Integrase family protein</fullName>
    </submittedName>
</protein>
<dbReference type="PANTHER" id="PTHR30629">
    <property type="entry name" value="PROPHAGE INTEGRASE"/>
    <property type="match status" value="1"/>
</dbReference>
<dbReference type="SUPFAM" id="SSF56349">
    <property type="entry name" value="DNA breaking-rejoining enzymes"/>
    <property type="match status" value="1"/>
</dbReference>
<dbReference type="STRING" id="398767.Glov_3493"/>
<dbReference type="KEGG" id="glo:Glov_3493"/>
<organism evidence="6 7">
    <name type="scientific">Trichlorobacter lovleyi (strain ATCC BAA-1151 / DSM 17278 / SZ)</name>
    <name type="common">Geobacter lovleyi</name>
    <dbReference type="NCBI Taxonomy" id="398767"/>
    <lineage>
        <taxon>Bacteria</taxon>
        <taxon>Pseudomonadati</taxon>
        <taxon>Thermodesulfobacteriota</taxon>
        <taxon>Desulfuromonadia</taxon>
        <taxon>Geobacterales</taxon>
        <taxon>Geobacteraceae</taxon>
        <taxon>Trichlorobacter</taxon>
    </lineage>
</organism>
<evidence type="ECO:0000256" key="3">
    <source>
        <dbReference type="ARBA" id="ARBA00023125"/>
    </source>
</evidence>
<feature type="domain" description="Tyr recombinase" evidence="5">
    <location>
        <begin position="206"/>
        <end position="385"/>
    </location>
</feature>
<dbReference type="eggNOG" id="COG0582">
    <property type="taxonomic scope" value="Bacteria"/>
</dbReference>
<dbReference type="Gene3D" id="1.10.443.10">
    <property type="entry name" value="Intergrase catalytic core"/>
    <property type="match status" value="1"/>
</dbReference>
<dbReference type="AlphaFoldDB" id="B3E293"/>
<proteinExistence type="inferred from homology"/>
<sequence>MPSLKITKANLKEIVKPTAGQVDYFDTELAGFGVRATKEALTFFVRARQRGTSKKPFIHIGAFGLYTCEQARAQATGYLQKLKEGINPHPDRQPKLVTITVADLHRQYMSTKKTLAPATIRQYAAWMENHFKDWLTLPADTITGSMVLERLELMEITNGKSQAINAVKLLRSLFRFGLALHPGVIHRNPVDGVREVRERDWAKKKRRITFIKPEDLPIWFKAVNAYDNPKGRDYMLLLLYTGLRRNEAARLKWSDIDFKRKAFTFTPEKKRGEKPEDDQVTMPMSEQLYKLLLKRRAAGYENEYIFPGKHPAPFLSNPDNYKRDIIAASGVQFCFHDLRRTFITIAEGLDVPHYSLKALLNHSMGNDVTGGYIQITTERLREPMQKIADRITELIAGELATPEKSKVLA</sequence>
<dbReference type="Gene3D" id="3.30.160.390">
    <property type="entry name" value="Integrase, DNA-binding domain"/>
    <property type="match status" value="1"/>
</dbReference>
<comment type="similarity">
    <text evidence="1">Belongs to the 'phage' integrase family.</text>
</comment>
<dbReference type="InterPro" id="IPR013762">
    <property type="entry name" value="Integrase-like_cat_sf"/>
</dbReference>
<gene>
    <name evidence="6" type="ordered locus">Glov_3493</name>
</gene>
<evidence type="ECO:0000313" key="6">
    <source>
        <dbReference type="EMBL" id="ACD97196.1"/>
    </source>
</evidence>
<dbReference type="InterPro" id="IPR025166">
    <property type="entry name" value="Integrase_DNA_bind_dom"/>
</dbReference>
<evidence type="ECO:0000256" key="4">
    <source>
        <dbReference type="ARBA" id="ARBA00023172"/>
    </source>
</evidence>
<dbReference type="InterPro" id="IPR038488">
    <property type="entry name" value="Integrase_DNA-bd_sf"/>
</dbReference>
<dbReference type="GO" id="GO:0015074">
    <property type="term" value="P:DNA integration"/>
    <property type="evidence" value="ECO:0007669"/>
    <property type="project" value="UniProtKB-KW"/>
</dbReference>
<keyword evidence="7" id="KW-1185">Reference proteome</keyword>
<dbReference type="InterPro" id="IPR050808">
    <property type="entry name" value="Phage_Integrase"/>
</dbReference>
<accession>B3E293</accession>
<keyword evidence="2" id="KW-0229">DNA integration</keyword>
<reference evidence="6 7" key="1">
    <citation type="submission" date="2008-05" db="EMBL/GenBank/DDBJ databases">
        <title>Complete sequence of chromosome of Geobacter lovleyi SZ.</title>
        <authorList>
            <consortium name="US DOE Joint Genome Institute"/>
            <person name="Lucas S."/>
            <person name="Copeland A."/>
            <person name="Lapidus A."/>
            <person name="Glavina del Rio T."/>
            <person name="Dalin E."/>
            <person name="Tice H."/>
            <person name="Bruce D."/>
            <person name="Goodwin L."/>
            <person name="Pitluck S."/>
            <person name="Chertkov O."/>
            <person name="Meincke L."/>
            <person name="Brettin T."/>
            <person name="Detter J.C."/>
            <person name="Han C."/>
            <person name="Tapia R."/>
            <person name="Kuske C.R."/>
            <person name="Schmutz J."/>
            <person name="Larimer F."/>
            <person name="Land M."/>
            <person name="Hauser L."/>
            <person name="Kyrpides N."/>
            <person name="Mikhailova N."/>
            <person name="Sung Y."/>
            <person name="Fletcher K.E."/>
            <person name="Ritalahti K.M."/>
            <person name="Loeffler F.E."/>
            <person name="Richardson P."/>
        </authorList>
    </citation>
    <scope>NUCLEOTIDE SEQUENCE [LARGE SCALE GENOMIC DNA]</scope>
    <source>
        <strain evidence="7">ATCC BAA-1151 / DSM 17278 / SZ</strain>
    </source>
</reference>
<dbReference type="RefSeq" id="WP_012471514.1">
    <property type="nucleotide sequence ID" value="NC_010814.1"/>
</dbReference>
<dbReference type="PANTHER" id="PTHR30629:SF2">
    <property type="entry name" value="PROPHAGE INTEGRASE INTS-RELATED"/>
    <property type="match status" value="1"/>
</dbReference>
<dbReference type="GO" id="GO:0006310">
    <property type="term" value="P:DNA recombination"/>
    <property type="evidence" value="ECO:0007669"/>
    <property type="project" value="UniProtKB-KW"/>
</dbReference>
<dbReference type="Proteomes" id="UP000002420">
    <property type="component" value="Chromosome"/>
</dbReference>
<dbReference type="Pfam" id="PF13356">
    <property type="entry name" value="Arm-DNA-bind_3"/>
    <property type="match status" value="1"/>
</dbReference>
<evidence type="ECO:0000259" key="5">
    <source>
        <dbReference type="PROSITE" id="PS51898"/>
    </source>
</evidence>
<dbReference type="InterPro" id="IPR011010">
    <property type="entry name" value="DNA_brk_join_enz"/>
</dbReference>
<dbReference type="InterPro" id="IPR010998">
    <property type="entry name" value="Integrase_recombinase_N"/>
</dbReference>
<dbReference type="EMBL" id="CP001089">
    <property type="protein sequence ID" value="ACD97196.1"/>
    <property type="molecule type" value="Genomic_DNA"/>
</dbReference>
<evidence type="ECO:0000313" key="7">
    <source>
        <dbReference type="Proteomes" id="UP000002420"/>
    </source>
</evidence>
<dbReference type="HOGENOM" id="CLU_027562_17_7_7"/>
<keyword evidence="4" id="KW-0233">DNA recombination</keyword>
<dbReference type="InterPro" id="IPR002104">
    <property type="entry name" value="Integrase_catalytic"/>
</dbReference>